<comment type="caution">
    <text evidence="1">The sequence shown here is derived from an EMBL/GenBank/DDBJ whole genome shotgun (WGS) entry which is preliminary data.</text>
</comment>
<dbReference type="AlphaFoldDB" id="A0A839HDZ0"/>
<organism evidence="1 2">
    <name type="scientific">Thiospirillum jenense</name>
    <dbReference type="NCBI Taxonomy" id="1653858"/>
    <lineage>
        <taxon>Bacteria</taxon>
        <taxon>Pseudomonadati</taxon>
        <taxon>Pseudomonadota</taxon>
        <taxon>Gammaproteobacteria</taxon>
        <taxon>Chromatiales</taxon>
        <taxon>Chromatiaceae</taxon>
        <taxon>Thiospirillum</taxon>
    </lineage>
</organism>
<evidence type="ECO:0000313" key="1">
    <source>
        <dbReference type="EMBL" id="MBB1124662.1"/>
    </source>
</evidence>
<reference evidence="1 2" key="1">
    <citation type="journal article" date="2020" name="Arch. Microbiol.">
        <title>The genome sequence of the giant phototrophic gammaproteobacterium Thiospirillum jenense gives insight into its physiological properties and phylogenetic relationships.</title>
        <authorList>
            <person name="Imhoff J.F."/>
            <person name="Meyer T.E."/>
            <person name="Kyndt J.A."/>
        </authorList>
    </citation>
    <scope>NUCLEOTIDE SEQUENCE [LARGE SCALE GENOMIC DNA]</scope>
    <source>
        <strain evidence="1 2">DSM 216</strain>
    </source>
</reference>
<dbReference type="RefSeq" id="WP_182581768.1">
    <property type="nucleotide sequence ID" value="NZ_JABVCQ010000001.1"/>
</dbReference>
<evidence type="ECO:0000313" key="2">
    <source>
        <dbReference type="Proteomes" id="UP000548632"/>
    </source>
</evidence>
<dbReference type="InterPro" id="IPR036782">
    <property type="entry name" value="NE0471-like_N"/>
</dbReference>
<dbReference type="SUPFAM" id="SSF143880">
    <property type="entry name" value="NE0471 N-terminal domain-like"/>
    <property type="match status" value="1"/>
</dbReference>
<gene>
    <name evidence="1" type="ORF">HUK38_00265</name>
</gene>
<dbReference type="Pfam" id="PF10387">
    <property type="entry name" value="DUF2442"/>
    <property type="match status" value="1"/>
</dbReference>
<sequence length="84" mass="9779">MEWDVVDVKVMPEFSLWVRFRDGVEGMIYCSPTFFRGVFAPLHDPLQFAAVTIVDGVLTWLEHLDLAPDAMHTEIKQHGYWQLE</sequence>
<accession>A0A839HDZ0</accession>
<dbReference type="Proteomes" id="UP000548632">
    <property type="component" value="Unassembled WGS sequence"/>
</dbReference>
<keyword evidence="2" id="KW-1185">Reference proteome</keyword>
<dbReference type="EMBL" id="JABVCQ010000001">
    <property type="protein sequence ID" value="MBB1124662.1"/>
    <property type="molecule type" value="Genomic_DNA"/>
</dbReference>
<name>A0A839HDZ0_9GAMM</name>
<protein>
    <submittedName>
        <fullName evidence="1">DUF2442 domain-containing protein</fullName>
    </submittedName>
</protein>
<dbReference type="Gene3D" id="3.30.2020.10">
    <property type="entry name" value="NE0471-like N-terminal domain"/>
    <property type="match status" value="1"/>
</dbReference>
<proteinExistence type="predicted"/>
<dbReference type="InterPro" id="IPR018841">
    <property type="entry name" value="DUF2442"/>
</dbReference>